<gene>
    <name evidence="2" type="ORF">QNI22_16995</name>
</gene>
<dbReference type="Proteomes" id="UP001232063">
    <property type="component" value="Unassembled WGS sequence"/>
</dbReference>
<dbReference type="SUPFAM" id="SSF111126">
    <property type="entry name" value="Ligand-binding domain in the NO signalling and Golgi transport"/>
    <property type="match status" value="1"/>
</dbReference>
<dbReference type="InterPro" id="IPR038158">
    <property type="entry name" value="H-NOX_domain_sf"/>
</dbReference>
<feature type="domain" description="Heme NO-binding" evidence="1">
    <location>
        <begin position="2"/>
        <end position="161"/>
    </location>
</feature>
<dbReference type="Pfam" id="PF07700">
    <property type="entry name" value="HNOB"/>
    <property type="match status" value="1"/>
</dbReference>
<organism evidence="2 3">
    <name type="scientific">Xanthocytophaga agilis</name>
    <dbReference type="NCBI Taxonomy" id="3048010"/>
    <lineage>
        <taxon>Bacteria</taxon>
        <taxon>Pseudomonadati</taxon>
        <taxon>Bacteroidota</taxon>
        <taxon>Cytophagia</taxon>
        <taxon>Cytophagales</taxon>
        <taxon>Rhodocytophagaceae</taxon>
        <taxon>Xanthocytophaga</taxon>
    </lineage>
</organism>
<dbReference type="GO" id="GO:0020037">
    <property type="term" value="F:heme binding"/>
    <property type="evidence" value="ECO:0007669"/>
    <property type="project" value="InterPro"/>
</dbReference>
<evidence type="ECO:0000313" key="3">
    <source>
        <dbReference type="Proteomes" id="UP001232063"/>
    </source>
</evidence>
<protein>
    <submittedName>
        <fullName evidence="2">Heme NO-binding domain-containing protein</fullName>
    </submittedName>
</protein>
<dbReference type="AlphaFoldDB" id="A0AAE3UFF4"/>
<evidence type="ECO:0000259" key="1">
    <source>
        <dbReference type="Pfam" id="PF07700"/>
    </source>
</evidence>
<dbReference type="Gene3D" id="3.90.1520.10">
    <property type="entry name" value="H-NOX domain"/>
    <property type="match status" value="1"/>
</dbReference>
<dbReference type="PANTHER" id="PTHR45655:SF13">
    <property type="entry name" value="SOLUBLE GUANYLATE CYCLASE GCY-32-RELATED"/>
    <property type="match status" value="1"/>
</dbReference>
<proteinExistence type="predicted"/>
<dbReference type="PANTHER" id="PTHR45655">
    <property type="entry name" value="GUANYLATE CYCLASE SOLUBLE SUBUNIT BETA-2"/>
    <property type="match status" value="1"/>
</dbReference>
<dbReference type="InterPro" id="IPR024096">
    <property type="entry name" value="NO_sig/Golgi_transp_ligand-bd"/>
</dbReference>
<name>A0AAE3UFF4_9BACT</name>
<reference evidence="2" key="1">
    <citation type="submission" date="2023-05" db="EMBL/GenBank/DDBJ databases">
        <authorList>
            <person name="Zhang X."/>
        </authorList>
    </citation>
    <scope>NUCLEOTIDE SEQUENCE</scope>
    <source>
        <strain evidence="2">BD1B2-1</strain>
    </source>
</reference>
<accession>A0AAE3UFF4</accession>
<dbReference type="InterPro" id="IPR011644">
    <property type="entry name" value="Heme_NO-bd"/>
</dbReference>
<keyword evidence="3" id="KW-1185">Reference proteome</keyword>
<evidence type="ECO:0000313" key="2">
    <source>
        <dbReference type="EMBL" id="MDJ1502366.1"/>
    </source>
</evidence>
<sequence length="180" mass="20380">MYGIVNKAIQGLVTENFGLEKWNQIKVHSGIADDLFISNEPYDDSITYKLAGSASHILGLSLREVLLAFGRYWIHNTGHQHYGSLMLTGGRNLREFLINLPNFHSRVMLVYPSITPPEFRTQAINEKELHIHYYSTRMGLTDFAEGLIIGLAEAFHESVSVALLQAKKSKDEADIFKISW</sequence>
<comment type="caution">
    <text evidence="2">The sequence shown here is derived from an EMBL/GenBank/DDBJ whole genome shotgun (WGS) entry which is preliminary data.</text>
</comment>
<dbReference type="EMBL" id="JASJOU010000005">
    <property type="protein sequence ID" value="MDJ1502366.1"/>
    <property type="molecule type" value="Genomic_DNA"/>
</dbReference>
<dbReference type="RefSeq" id="WP_314512375.1">
    <property type="nucleotide sequence ID" value="NZ_JASJOU010000005.1"/>
</dbReference>